<accession>A0AAD4VWY4</accession>
<keyword evidence="2" id="KW-1185">Reference proteome</keyword>
<dbReference type="Proteomes" id="UP001054821">
    <property type="component" value="Chromosome 4"/>
</dbReference>
<comment type="caution">
    <text evidence="1">The sequence shown here is derived from an EMBL/GenBank/DDBJ whole genome shotgun (WGS) entry which is preliminary data.</text>
</comment>
<gene>
    <name evidence="1" type="ORF">L3X38_022450</name>
</gene>
<name>A0AAD4VWY4_PRUDU</name>
<reference evidence="1 2" key="1">
    <citation type="journal article" date="2022" name="G3 (Bethesda)">
        <title>Whole-genome sequence and methylome profiling of the almond [Prunus dulcis (Mill.) D.A. Webb] cultivar 'Nonpareil'.</title>
        <authorList>
            <person name="D'Amico-Willman K.M."/>
            <person name="Ouma W.Z."/>
            <person name="Meulia T."/>
            <person name="Sideli G.M."/>
            <person name="Gradziel T.M."/>
            <person name="Fresnedo-Ramirez J."/>
        </authorList>
    </citation>
    <scope>NUCLEOTIDE SEQUENCE [LARGE SCALE GENOMIC DNA]</scope>
    <source>
        <strain evidence="1">Clone GOH B32 T37-40</strain>
    </source>
</reference>
<evidence type="ECO:0000313" key="1">
    <source>
        <dbReference type="EMBL" id="KAI5332321.1"/>
    </source>
</evidence>
<proteinExistence type="predicted"/>
<evidence type="ECO:0000313" key="2">
    <source>
        <dbReference type="Proteomes" id="UP001054821"/>
    </source>
</evidence>
<dbReference type="AlphaFoldDB" id="A0AAD4VWY4"/>
<sequence length="67" mass="7754">MDNLMTRFALTDEEQAELVVEHHEVQNLITSRYFLVGKLLTRKPLNKEAFKSTMAALLRPKTLSSDY</sequence>
<dbReference type="EMBL" id="JAJFAZ020000004">
    <property type="protein sequence ID" value="KAI5332321.1"/>
    <property type="molecule type" value="Genomic_DNA"/>
</dbReference>
<organism evidence="1 2">
    <name type="scientific">Prunus dulcis</name>
    <name type="common">Almond</name>
    <name type="synonym">Amygdalus dulcis</name>
    <dbReference type="NCBI Taxonomy" id="3755"/>
    <lineage>
        <taxon>Eukaryota</taxon>
        <taxon>Viridiplantae</taxon>
        <taxon>Streptophyta</taxon>
        <taxon>Embryophyta</taxon>
        <taxon>Tracheophyta</taxon>
        <taxon>Spermatophyta</taxon>
        <taxon>Magnoliopsida</taxon>
        <taxon>eudicotyledons</taxon>
        <taxon>Gunneridae</taxon>
        <taxon>Pentapetalae</taxon>
        <taxon>rosids</taxon>
        <taxon>fabids</taxon>
        <taxon>Rosales</taxon>
        <taxon>Rosaceae</taxon>
        <taxon>Amygdaloideae</taxon>
        <taxon>Amygdaleae</taxon>
        <taxon>Prunus</taxon>
    </lineage>
</organism>
<protein>
    <submittedName>
        <fullName evidence="1">Uncharacterized protein</fullName>
    </submittedName>
</protein>